<dbReference type="PANTHER" id="PTHR42850">
    <property type="entry name" value="METALLOPHOSPHOESTERASE"/>
    <property type="match status" value="1"/>
</dbReference>
<gene>
    <name evidence="2" type="ORF">DGMP_31520</name>
</gene>
<dbReference type="EMBL" id="AP024086">
    <property type="protein sequence ID" value="BCL62459.1"/>
    <property type="molecule type" value="Genomic_DNA"/>
</dbReference>
<dbReference type="GO" id="GO:0005737">
    <property type="term" value="C:cytoplasm"/>
    <property type="evidence" value="ECO:0007669"/>
    <property type="project" value="TreeGrafter"/>
</dbReference>
<feature type="domain" description="Calcineurin-like phosphoesterase" evidence="1">
    <location>
        <begin position="1"/>
        <end position="208"/>
    </location>
</feature>
<proteinExistence type="predicted"/>
<dbReference type="GO" id="GO:0016791">
    <property type="term" value="F:phosphatase activity"/>
    <property type="evidence" value="ECO:0007669"/>
    <property type="project" value="TreeGrafter"/>
</dbReference>
<protein>
    <submittedName>
        <fullName evidence="2">Metallophosphatase family protein</fullName>
    </submittedName>
</protein>
<dbReference type="InterPro" id="IPR050126">
    <property type="entry name" value="Ap4A_hydrolase"/>
</dbReference>
<dbReference type="KEGG" id="dbk:DGMP_31520"/>
<evidence type="ECO:0000259" key="1">
    <source>
        <dbReference type="Pfam" id="PF12850"/>
    </source>
</evidence>
<dbReference type="InterPro" id="IPR024654">
    <property type="entry name" value="Calcineurin-like_PHP_lpxH"/>
</dbReference>
<dbReference type="Pfam" id="PF12850">
    <property type="entry name" value="Metallophos_2"/>
    <property type="match status" value="1"/>
</dbReference>
<accession>A0A8D5FQB6</accession>
<dbReference type="RefSeq" id="WP_228854812.1">
    <property type="nucleotide sequence ID" value="NZ_AP024086.1"/>
</dbReference>
<dbReference type="PANTHER" id="PTHR42850:SF2">
    <property type="entry name" value="BLL5683 PROTEIN"/>
    <property type="match status" value="1"/>
</dbReference>
<dbReference type="Proteomes" id="UP000826725">
    <property type="component" value="Chromosome"/>
</dbReference>
<organism evidence="2 3">
    <name type="scientific">Desulfomarina profundi</name>
    <dbReference type="NCBI Taxonomy" id="2772557"/>
    <lineage>
        <taxon>Bacteria</taxon>
        <taxon>Pseudomonadati</taxon>
        <taxon>Thermodesulfobacteriota</taxon>
        <taxon>Desulfobulbia</taxon>
        <taxon>Desulfobulbales</taxon>
        <taxon>Desulfobulbaceae</taxon>
        <taxon>Desulfomarina</taxon>
    </lineage>
</organism>
<evidence type="ECO:0000313" key="3">
    <source>
        <dbReference type="Proteomes" id="UP000826725"/>
    </source>
</evidence>
<dbReference type="InterPro" id="IPR011152">
    <property type="entry name" value="Pesterase_MJ0912"/>
</dbReference>
<dbReference type="AlphaFoldDB" id="A0A8D5FQB6"/>
<dbReference type="CDD" id="cd00838">
    <property type="entry name" value="MPP_superfamily"/>
    <property type="match status" value="1"/>
</dbReference>
<evidence type="ECO:0000313" key="2">
    <source>
        <dbReference type="EMBL" id="BCL62459.1"/>
    </source>
</evidence>
<reference evidence="2" key="1">
    <citation type="submission" date="2020-09" db="EMBL/GenBank/DDBJ databases">
        <title>Desulfogranum mesoprofundum gen. nov., sp. nov., a novel mesophilic, sulfate-reducing chemolithoautotroph isolated from a deep-sea hydrothermal vent chimney in the Suiyo Seamount.</title>
        <authorList>
            <person name="Hashimoto Y."/>
            <person name="Nakagawa S."/>
        </authorList>
    </citation>
    <scope>NUCLEOTIDE SEQUENCE</scope>
    <source>
        <strain evidence="2">KT2</strain>
    </source>
</reference>
<keyword evidence="3" id="KW-1185">Reference proteome</keyword>
<sequence>MRVAVFSDIHANLEALRAFLRHCSDRKIDRYICLGDVVGYGPDPNGCIDLLRNLSHAVFILGNHDAAVLGAPMRAGAATRKAISWTKKRLFDENYFFLKEMSDTIRWNDTFFCHSNPYRPRNWYYVSEKSSISKSFARSKTKLLFLGHTHVPVAITRRNFFCVYIRSPRNGTVVPMSPLNRQIFNCGSVGQPRDGDVRGAYLIYDTDRNVVEFYRFDYDFHRTKEKILSSGLPEEFGKRLMTGR</sequence>
<name>A0A8D5FQB6_9BACT</name>
<dbReference type="PIRSF" id="PIRSF000883">
    <property type="entry name" value="Pesterase_MJ0912"/>
    <property type="match status" value="1"/>
</dbReference>